<dbReference type="Proteomes" id="UP000324222">
    <property type="component" value="Unassembled WGS sequence"/>
</dbReference>
<proteinExistence type="predicted"/>
<gene>
    <name evidence="1" type="ORF">E2C01_015909</name>
</gene>
<evidence type="ECO:0000313" key="2">
    <source>
        <dbReference type="Proteomes" id="UP000324222"/>
    </source>
</evidence>
<organism evidence="1 2">
    <name type="scientific">Portunus trituberculatus</name>
    <name type="common">Swimming crab</name>
    <name type="synonym">Neptunus trituberculatus</name>
    <dbReference type="NCBI Taxonomy" id="210409"/>
    <lineage>
        <taxon>Eukaryota</taxon>
        <taxon>Metazoa</taxon>
        <taxon>Ecdysozoa</taxon>
        <taxon>Arthropoda</taxon>
        <taxon>Crustacea</taxon>
        <taxon>Multicrustacea</taxon>
        <taxon>Malacostraca</taxon>
        <taxon>Eumalacostraca</taxon>
        <taxon>Eucarida</taxon>
        <taxon>Decapoda</taxon>
        <taxon>Pleocyemata</taxon>
        <taxon>Brachyura</taxon>
        <taxon>Eubrachyura</taxon>
        <taxon>Portunoidea</taxon>
        <taxon>Portunidae</taxon>
        <taxon>Portuninae</taxon>
        <taxon>Portunus</taxon>
    </lineage>
</organism>
<protein>
    <submittedName>
        <fullName evidence="1">Uncharacterized protein</fullName>
    </submittedName>
</protein>
<dbReference type="AlphaFoldDB" id="A0A5B7DMR2"/>
<name>A0A5B7DMR2_PORTR</name>
<dbReference type="EMBL" id="VSRR010001137">
    <property type="protein sequence ID" value="MPC22881.1"/>
    <property type="molecule type" value="Genomic_DNA"/>
</dbReference>
<accession>A0A5B7DMR2</accession>
<keyword evidence="2" id="KW-1185">Reference proteome</keyword>
<evidence type="ECO:0000313" key="1">
    <source>
        <dbReference type="EMBL" id="MPC22881.1"/>
    </source>
</evidence>
<comment type="caution">
    <text evidence="1">The sequence shown here is derived from an EMBL/GenBank/DDBJ whole genome shotgun (WGS) entry which is preliminary data.</text>
</comment>
<reference evidence="1 2" key="1">
    <citation type="submission" date="2019-05" db="EMBL/GenBank/DDBJ databases">
        <title>Another draft genome of Portunus trituberculatus and its Hox gene families provides insights of decapod evolution.</title>
        <authorList>
            <person name="Jeong J.-H."/>
            <person name="Song I."/>
            <person name="Kim S."/>
            <person name="Choi T."/>
            <person name="Kim D."/>
            <person name="Ryu S."/>
            <person name="Kim W."/>
        </authorList>
    </citation>
    <scope>NUCLEOTIDE SEQUENCE [LARGE SCALE GENOMIC DNA]</scope>
    <source>
        <tissue evidence="1">Muscle</tissue>
    </source>
</reference>
<sequence length="93" mass="10158">METGPHVRKNPGPVKLQLESQVRMVLLTCKEDTVSPAFLMESADLKIVETGLSKVPICPSACVPIQPQAVMDTFHLPPGSSHRMTPVKKNLPK</sequence>